<evidence type="ECO:0000313" key="2">
    <source>
        <dbReference type="EMBL" id="KGT78494.1"/>
    </source>
</evidence>
<feature type="transmembrane region" description="Helical" evidence="1">
    <location>
        <begin position="537"/>
        <end position="557"/>
    </location>
</feature>
<name>A0A0A3XYY4_BRAJP</name>
<evidence type="ECO:0000256" key="1">
    <source>
        <dbReference type="SAM" id="Phobius"/>
    </source>
</evidence>
<dbReference type="InterPro" id="IPR001036">
    <property type="entry name" value="Acrflvin-R"/>
</dbReference>
<proteinExistence type="predicted"/>
<dbReference type="eggNOG" id="COG0841">
    <property type="taxonomic scope" value="Bacteria"/>
</dbReference>
<comment type="caution">
    <text evidence="2">The sequence shown here is derived from an EMBL/GenBank/DDBJ whole genome shotgun (WGS) entry which is preliminary data.</text>
</comment>
<feature type="transmembrane region" description="Helical" evidence="1">
    <location>
        <begin position="12"/>
        <end position="32"/>
    </location>
</feature>
<dbReference type="Gene3D" id="3.30.70.1320">
    <property type="entry name" value="Multidrug efflux transporter AcrB pore domain like"/>
    <property type="match status" value="1"/>
</dbReference>
<dbReference type="STRING" id="375.BKD09_RS32880"/>
<dbReference type="Gene3D" id="1.20.1640.10">
    <property type="entry name" value="Multidrug efflux transporter AcrB transmembrane domain"/>
    <property type="match status" value="2"/>
</dbReference>
<feature type="transmembrane region" description="Helical" evidence="1">
    <location>
        <begin position="914"/>
        <end position="933"/>
    </location>
</feature>
<dbReference type="AlphaFoldDB" id="A0A0A3XYY4"/>
<keyword evidence="1" id="KW-1133">Transmembrane helix</keyword>
<dbReference type="Gene3D" id="3.30.70.1430">
    <property type="entry name" value="Multidrug efflux transporter AcrB pore domain"/>
    <property type="match status" value="2"/>
</dbReference>
<dbReference type="SUPFAM" id="SSF82866">
    <property type="entry name" value="Multidrug efflux transporter AcrB transmembrane domain"/>
    <property type="match status" value="2"/>
</dbReference>
<dbReference type="Proteomes" id="UP000030377">
    <property type="component" value="Unassembled WGS sequence"/>
</dbReference>
<feature type="transmembrane region" description="Helical" evidence="1">
    <location>
        <begin position="360"/>
        <end position="380"/>
    </location>
</feature>
<sequence>MGIVRFALRFPHTFYVLAALILFLGGIAIWSMPTDIFPEIRIPVVTVVWSYTGLSTPEMEQRVSTYSQYSISANVSGIKNIEAQTLNGLSVQKIYFQPDVNLDLAISQIVSATNAIRALMPPGIQPPIIVQFNASSVPVLQLSLESNSLNEQQLYDFGIYRIRQQLAPVPGVTLPTPAGGKYRQIMVDIDPNKLLSRGLTPLDIVNAVNTQNLTLPTGTTKIGDTQYTVRTNATPASIKDLNMIPVKFVNGATIFLKDVAQVRDGSQVQQNIVREDGHRAVLLSVIKNGNASTLAVVNGVKKALSSIRASAPAGMKINELFDQSVFVTHSVDGVLREGAIAAGLTALMILLFLGSWRSTLVVLISIPLAMLSSLVVLYCLGETLNTMTLGGLALAVGILVDDSTVTIENTHRLWTEEGMPLPDATLHGAAEIAVPTLVSTLAISCVFTSVVFLEGPAKYLFTPLGLAVVFAMLASYALSRTLTPITIGLLLKSERRHGEGGSPSGIFGRASAMFERGFERLRNGYSDLLLTLLRRRVVVPVVAVLVLALGATMFVYVGRDFYPLIDGGQIQLHVRAPAGTRIEKTEAIFQAVEDKIREVIPERDRALIVDNIGLPARPYNLAFTDGSTIGVNDGTILVSLKDGHKPTADYVRKLRQVLPAAFPEDTFYFQAADIVTQILNFGLPAQIDVRTVGYGTNNLTVAKELQKRLATIPGVVDAHLQQEVDAPAFYADIDRTRAAQLGLNASTVATNINVSLSSSAQVSPNFWTDPTSGIPYYLAVQTPEYRANSLNALGNTPVSASLAASGQTVPGLLSNVATFKRGSVPTNSNQANVQPVFDVYASVQGRDLGGVAADINKVTSTLQKQLQPGNSIQVLGQIQSMNQSFRNLGIGLLFAAILVYLLMVVNYQNFGDPFVVIMALPATLCGIVTMLFITGTTLNVPSLMGAIMAVGVASANSILLVTFARDEQLKGHSAFQAALSAGRTRIRPVLMTAAAMIVGMIPMALGGPGEEQNAALARAVIGGLLFATPTTLLIVPYLFAMLRKGNDGKPHHGVFEEQPE</sequence>
<dbReference type="PRINTS" id="PR00702">
    <property type="entry name" value="ACRIFLAVINRP"/>
</dbReference>
<accession>A0A0A3XYY4</accession>
<organism evidence="2 3">
    <name type="scientific">Bradyrhizobium japonicum</name>
    <dbReference type="NCBI Taxonomy" id="375"/>
    <lineage>
        <taxon>Bacteria</taxon>
        <taxon>Pseudomonadati</taxon>
        <taxon>Pseudomonadota</taxon>
        <taxon>Alphaproteobacteria</taxon>
        <taxon>Hyphomicrobiales</taxon>
        <taxon>Nitrobacteraceae</taxon>
        <taxon>Bradyrhizobium</taxon>
    </lineage>
</organism>
<dbReference type="PANTHER" id="PTHR32063:SF8">
    <property type="entry name" value="CATION EFFLUX PROTEIN"/>
    <property type="match status" value="1"/>
</dbReference>
<gene>
    <name evidence="2" type="ORF">MA20_13830</name>
</gene>
<feature type="transmembrane region" description="Helical" evidence="1">
    <location>
        <begin position="945"/>
        <end position="965"/>
    </location>
</feature>
<dbReference type="GO" id="GO:0005886">
    <property type="term" value="C:plasma membrane"/>
    <property type="evidence" value="ECO:0007669"/>
    <property type="project" value="TreeGrafter"/>
</dbReference>
<dbReference type="SUPFAM" id="SSF82693">
    <property type="entry name" value="Multidrug efflux transporter AcrB pore domain, PN1, PN2, PC1 and PC2 subdomains"/>
    <property type="match status" value="2"/>
</dbReference>
<dbReference type="GO" id="GO:0042910">
    <property type="term" value="F:xenobiotic transmembrane transporter activity"/>
    <property type="evidence" value="ECO:0007669"/>
    <property type="project" value="TreeGrafter"/>
</dbReference>
<feature type="transmembrane region" description="Helical" evidence="1">
    <location>
        <begin position="459"/>
        <end position="478"/>
    </location>
</feature>
<reference evidence="2 3" key="1">
    <citation type="submission" date="2014-09" db="EMBL/GenBank/DDBJ databases">
        <title>Draft genome of Bradyrhizobium japonicum Is-34.</title>
        <authorList>
            <person name="Tsurumaru H."/>
            <person name="Yamakawa T."/>
            <person name="Hashimoto S."/>
            <person name="Okizaki K."/>
            <person name="Kanesaki Y."/>
            <person name="Yoshikawa H."/>
            <person name="Yajima S."/>
        </authorList>
    </citation>
    <scope>NUCLEOTIDE SEQUENCE [LARGE SCALE GENOMIC DNA]</scope>
    <source>
        <strain evidence="2 3">Is-34</strain>
    </source>
</reference>
<dbReference type="RefSeq" id="WP_028155793.1">
    <property type="nucleotide sequence ID" value="NZ_JANUDC010000001.1"/>
</dbReference>
<keyword evidence="1" id="KW-0812">Transmembrane</keyword>
<dbReference type="Gene3D" id="3.30.70.1440">
    <property type="entry name" value="Multidrug efflux transporter AcrB pore domain"/>
    <property type="match status" value="1"/>
</dbReference>
<dbReference type="Gene3D" id="3.30.2090.10">
    <property type="entry name" value="Multidrug efflux transporter AcrB TolC docking domain, DN and DC subdomains"/>
    <property type="match status" value="2"/>
</dbReference>
<protein>
    <submittedName>
        <fullName evidence="2">RND transporter</fullName>
    </submittedName>
</protein>
<keyword evidence="1" id="KW-0472">Membrane</keyword>
<feature type="transmembrane region" description="Helical" evidence="1">
    <location>
        <begin position="1017"/>
        <end position="1039"/>
    </location>
</feature>
<dbReference type="PANTHER" id="PTHR32063">
    <property type="match status" value="1"/>
</dbReference>
<dbReference type="Pfam" id="PF00873">
    <property type="entry name" value="ACR_tran"/>
    <property type="match status" value="1"/>
</dbReference>
<dbReference type="InterPro" id="IPR027463">
    <property type="entry name" value="AcrB_DN_DC_subdom"/>
</dbReference>
<evidence type="ECO:0000313" key="3">
    <source>
        <dbReference type="Proteomes" id="UP000030377"/>
    </source>
</evidence>
<dbReference type="SUPFAM" id="SSF82714">
    <property type="entry name" value="Multidrug efflux transporter AcrB TolC docking domain, DN and DC subdomains"/>
    <property type="match status" value="2"/>
</dbReference>
<feature type="transmembrane region" description="Helical" evidence="1">
    <location>
        <begin position="888"/>
        <end position="907"/>
    </location>
</feature>
<dbReference type="EMBL" id="JRPN01000014">
    <property type="protein sequence ID" value="KGT78494.1"/>
    <property type="molecule type" value="Genomic_DNA"/>
</dbReference>
<feature type="transmembrane region" description="Helical" evidence="1">
    <location>
        <begin position="432"/>
        <end position="453"/>
    </location>
</feature>
<feature type="transmembrane region" description="Helical" evidence="1">
    <location>
        <begin position="986"/>
        <end position="1005"/>
    </location>
</feature>